<gene>
    <name evidence="1" type="ORF">SAMN02745129_3148</name>
</gene>
<evidence type="ECO:0000313" key="2">
    <source>
        <dbReference type="Proteomes" id="UP000184268"/>
    </source>
</evidence>
<dbReference type="InterPro" id="IPR006311">
    <property type="entry name" value="TAT_signal"/>
</dbReference>
<dbReference type="RefSeq" id="WP_067661160.1">
    <property type="nucleotide sequence ID" value="NZ_FQXG01000005.1"/>
</dbReference>
<dbReference type="STRING" id="299255.SAMN02745129_3148"/>
<sequence length="304" mass="32022">MTAKIDRRKAMGQILGIAGGAGAALAVPSVFANEGGCGSEIGIGCGGNGDLGQNLLQYVKLDPMAVAKTAYEGYGNGGCMYGVFHAIVKELAKSGSENAENFAAIPTNISAYGGGGIAGWGTLCGCVNATAMAVNMLDGVDRPNVIRAVFRYYESADMPRGDKSFLDAIGAPTRFNGNDELLTPEHIKSSVAQTILCHASVSRWSKESGYGSNHQAKLERCAQVTAEIAYQTVVYLNASLEQNLDAPTQSPDNGECMACHGGTDAEREDYFFTDVNSQMECSSCHTPHKIVTEGNPHNTCSDCH</sequence>
<dbReference type="SUPFAM" id="SSF48695">
    <property type="entry name" value="Multiheme cytochromes"/>
    <property type="match status" value="1"/>
</dbReference>
<organism evidence="1 2">
    <name type="scientific">Ferrimonas marina</name>
    <dbReference type="NCBI Taxonomy" id="299255"/>
    <lineage>
        <taxon>Bacteria</taxon>
        <taxon>Pseudomonadati</taxon>
        <taxon>Pseudomonadota</taxon>
        <taxon>Gammaproteobacteria</taxon>
        <taxon>Alteromonadales</taxon>
        <taxon>Ferrimonadaceae</taxon>
        <taxon>Ferrimonas</taxon>
    </lineage>
</organism>
<evidence type="ECO:0000313" key="1">
    <source>
        <dbReference type="EMBL" id="SHH93676.1"/>
    </source>
</evidence>
<dbReference type="Gene3D" id="1.10.1130.10">
    <property type="entry name" value="Flavocytochrome C3, Chain A"/>
    <property type="match status" value="1"/>
</dbReference>
<dbReference type="AlphaFoldDB" id="A0A1M5X1B9"/>
<keyword evidence="2" id="KW-1185">Reference proteome</keyword>
<dbReference type="PROSITE" id="PS51318">
    <property type="entry name" value="TAT"/>
    <property type="match status" value="1"/>
</dbReference>
<reference evidence="1 2" key="1">
    <citation type="submission" date="2016-11" db="EMBL/GenBank/DDBJ databases">
        <authorList>
            <person name="Jaros S."/>
            <person name="Januszkiewicz K."/>
            <person name="Wedrychowicz H."/>
        </authorList>
    </citation>
    <scope>NUCLEOTIDE SEQUENCE [LARGE SCALE GENOMIC DNA]</scope>
    <source>
        <strain evidence="1 2">DSM 16917</strain>
    </source>
</reference>
<dbReference type="InterPro" id="IPR036280">
    <property type="entry name" value="Multihaem_cyt_sf"/>
</dbReference>
<protein>
    <submittedName>
        <fullName evidence="1">Putative redox-active protein (C_GCAxxG_C_C)</fullName>
    </submittedName>
</protein>
<dbReference type="InterPro" id="IPR010181">
    <property type="entry name" value="CGCAxxGCC_motif"/>
</dbReference>
<proteinExistence type="predicted"/>
<dbReference type="EMBL" id="FQXG01000005">
    <property type="protein sequence ID" value="SHH93676.1"/>
    <property type="molecule type" value="Genomic_DNA"/>
</dbReference>
<name>A0A1M5X1B9_9GAMM</name>
<accession>A0A1M5X1B9</accession>
<dbReference type="OrthoDB" id="6397224at2"/>
<dbReference type="Pfam" id="PF09719">
    <property type="entry name" value="C_GCAxxG_C_C"/>
    <property type="match status" value="1"/>
</dbReference>
<dbReference type="Proteomes" id="UP000184268">
    <property type="component" value="Unassembled WGS sequence"/>
</dbReference>
<dbReference type="CDD" id="cd08168">
    <property type="entry name" value="Cytochrom_C3"/>
    <property type="match status" value="1"/>
</dbReference>